<keyword evidence="1" id="KW-0521">NADP</keyword>
<dbReference type="EMBL" id="JGZB01000004">
    <property type="protein sequence ID" value="KFI68391.1"/>
    <property type="molecule type" value="Genomic_DNA"/>
</dbReference>
<dbReference type="InterPro" id="IPR011032">
    <property type="entry name" value="GroES-like_sf"/>
</dbReference>
<dbReference type="InterPro" id="IPR013154">
    <property type="entry name" value="ADH-like_N"/>
</dbReference>
<dbReference type="eggNOG" id="COG0604">
    <property type="taxonomic scope" value="Bacteria"/>
</dbReference>
<keyword evidence="3" id="KW-0560">Oxidoreductase</keyword>
<feature type="domain" description="Enoyl reductase (ER)" evidence="2">
    <location>
        <begin position="15"/>
        <end position="328"/>
    </location>
</feature>
<sequence>MDMMKAYVVPDEGATSIDDVRLMEVAKPAARPGEVLVKVKAVGLNPVDYKLVAGHNAAWAYPHILGLDMAGVIEETGEGVEQWKVGMRVAGHLNLAKDGCFAQYVSVPTYELAEIPEPVTFEEAASLLCGALTAYQTVDRKPNLNNVQTVLVQGGSGSVGALAIQFAHLHGLTVYTTVSTRSLDFVGKLHPEAVIDYTKEDVAARVAELTNGHGVDLIIDTVSGASAQADFEMLAYNGQLVTIVGVPTPDPSRMFANAWSMDVVNLGGAHESGNPEQKRDLGQMATEVLMLMANKEIDPMIGSVMPFDRLLEGLHELQDHRSLGKIVVTVE</sequence>
<dbReference type="STRING" id="1692.BMAGN_0352"/>
<organism evidence="3 4">
    <name type="scientific">Bifidobacterium magnum</name>
    <dbReference type="NCBI Taxonomy" id="1692"/>
    <lineage>
        <taxon>Bacteria</taxon>
        <taxon>Bacillati</taxon>
        <taxon>Actinomycetota</taxon>
        <taxon>Actinomycetes</taxon>
        <taxon>Bifidobacteriales</taxon>
        <taxon>Bifidobacteriaceae</taxon>
        <taxon>Bifidobacterium</taxon>
    </lineage>
</organism>
<dbReference type="Proteomes" id="UP000029052">
    <property type="component" value="Unassembled WGS sequence"/>
</dbReference>
<reference evidence="3 4" key="1">
    <citation type="submission" date="2014-03" db="EMBL/GenBank/DDBJ databases">
        <title>Genomics of Bifidobacteria.</title>
        <authorList>
            <person name="Ventura M."/>
            <person name="Milani C."/>
            <person name="Lugli G.A."/>
        </authorList>
    </citation>
    <scope>NUCLEOTIDE SEQUENCE [LARGE SCALE GENOMIC DNA]</scope>
    <source>
        <strain evidence="3 4">LMG 11591</strain>
    </source>
</reference>
<dbReference type="InterPro" id="IPR020843">
    <property type="entry name" value="ER"/>
</dbReference>
<dbReference type="SMART" id="SM00829">
    <property type="entry name" value="PKS_ER"/>
    <property type="match status" value="1"/>
</dbReference>
<evidence type="ECO:0000256" key="1">
    <source>
        <dbReference type="ARBA" id="ARBA00022857"/>
    </source>
</evidence>
<gene>
    <name evidence="3" type="ORF">BMAGN_0352</name>
</gene>
<accession>A0A087BBJ1</accession>
<dbReference type="Gene3D" id="3.40.50.720">
    <property type="entry name" value="NAD(P)-binding Rossmann-like Domain"/>
    <property type="match status" value="1"/>
</dbReference>
<dbReference type="PANTHER" id="PTHR44154">
    <property type="entry name" value="QUINONE OXIDOREDUCTASE"/>
    <property type="match status" value="1"/>
</dbReference>
<dbReference type="InterPro" id="IPR036291">
    <property type="entry name" value="NAD(P)-bd_dom_sf"/>
</dbReference>
<proteinExistence type="predicted"/>
<dbReference type="AlphaFoldDB" id="A0A087BBJ1"/>
<dbReference type="SUPFAM" id="SSF51735">
    <property type="entry name" value="NAD(P)-binding Rossmann-fold domains"/>
    <property type="match status" value="1"/>
</dbReference>
<dbReference type="RefSeq" id="WP_022860133.1">
    <property type="nucleotide sequence ID" value="NZ_JGZB01000004.1"/>
</dbReference>
<dbReference type="Pfam" id="PF00107">
    <property type="entry name" value="ADH_zinc_N"/>
    <property type="match status" value="1"/>
</dbReference>
<dbReference type="PANTHER" id="PTHR44154:SF1">
    <property type="entry name" value="QUINONE OXIDOREDUCTASE"/>
    <property type="match status" value="1"/>
</dbReference>
<name>A0A087BBJ1_9BIFI</name>
<evidence type="ECO:0000259" key="2">
    <source>
        <dbReference type="SMART" id="SM00829"/>
    </source>
</evidence>
<keyword evidence="4" id="KW-1185">Reference proteome</keyword>
<protein>
    <submittedName>
        <fullName evidence="3">Alcohol dehydrogenase</fullName>
        <ecNumber evidence="3">1.6.5.5</ecNumber>
    </submittedName>
</protein>
<dbReference type="InterPro" id="IPR051603">
    <property type="entry name" value="Zinc-ADH_QOR/CCCR"/>
</dbReference>
<dbReference type="SUPFAM" id="SSF50129">
    <property type="entry name" value="GroES-like"/>
    <property type="match status" value="1"/>
</dbReference>
<dbReference type="InterPro" id="IPR013149">
    <property type="entry name" value="ADH-like_C"/>
</dbReference>
<evidence type="ECO:0000313" key="4">
    <source>
        <dbReference type="Proteomes" id="UP000029052"/>
    </source>
</evidence>
<dbReference type="Pfam" id="PF08240">
    <property type="entry name" value="ADH_N"/>
    <property type="match status" value="1"/>
</dbReference>
<comment type="caution">
    <text evidence="3">The sequence shown here is derived from an EMBL/GenBank/DDBJ whole genome shotgun (WGS) entry which is preliminary data.</text>
</comment>
<dbReference type="CDD" id="cd08271">
    <property type="entry name" value="MDR5"/>
    <property type="match status" value="1"/>
</dbReference>
<dbReference type="Gene3D" id="3.90.180.10">
    <property type="entry name" value="Medium-chain alcohol dehydrogenases, catalytic domain"/>
    <property type="match status" value="1"/>
</dbReference>
<dbReference type="EC" id="1.6.5.5" evidence="3"/>
<dbReference type="GO" id="GO:0003960">
    <property type="term" value="F:quinone reductase (NADPH) activity"/>
    <property type="evidence" value="ECO:0007669"/>
    <property type="project" value="UniProtKB-EC"/>
</dbReference>
<evidence type="ECO:0000313" key="3">
    <source>
        <dbReference type="EMBL" id="KFI68391.1"/>
    </source>
</evidence>